<dbReference type="Proteomes" id="UP000887540">
    <property type="component" value="Unplaced"/>
</dbReference>
<accession>A0A914E8G7</accession>
<reference evidence="3" key="1">
    <citation type="submission" date="2022-11" db="UniProtKB">
        <authorList>
            <consortium name="WormBaseParasite"/>
        </authorList>
    </citation>
    <scope>IDENTIFICATION</scope>
</reference>
<protein>
    <submittedName>
        <fullName evidence="3">Uncharacterized protein</fullName>
    </submittedName>
</protein>
<feature type="region of interest" description="Disordered" evidence="1">
    <location>
        <begin position="1"/>
        <end position="48"/>
    </location>
</feature>
<dbReference type="WBParaSite" id="ACRNAN_scaffold6462.g14325.t1">
    <property type="protein sequence ID" value="ACRNAN_scaffold6462.g14325.t1"/>
    <property type="gene ID" value="ACRNAN_scaffold6462.g14325"/>
</dbReference>
<proteinExistence type="predicted"/>
<feature type="compositionally biased region" description="Polar residues" evidence="1">
    <location>
        <begin position="1"/>
        <end position="27"/>
    </location>
</feature>
<organism evidence="2 3">
    <name type="scientific">Acrobeloides nanus</name>
    <dbReference type="NCBI Taxonomy" id="290746"/>
    <lineage>
        <taxon>Eukaryota</taxon>
        <taxon>Metazoa</taxon>
        <taxon>Ecdysozoa</taxon>
        <taxon>Nematoda</taxon>
        <taxon>Chromadorea</taxon>
        <taxon>Rhabditida</taxon>
        <taxon>Tylenchina</taxon>
        <taxon>Cephalobomorpha</taxon>
        <taxon>Cephaloboidea</taxon>
        <taxon>Cephalobidae</taxon>
        <taxon>Acrobeloides</taxon>
    </lineage>
</organism>
<evidence type="ECO:0000313" key="3">
    <source>
        <dbReference type="WBParaSite" id="ACRNAN_scaffold6462.g14325.t1"/>
    </source>
</evidence>
<feature type="compositionally biased region" description="Basic residues" evidence="1">
    <location>
        <begin position="30"/>
        <end position="48"/>
    </location>
</feature>
<dbReference type="AlphaFoldDB" id="A0A914E8G7"/>
<name>A0A914E8G7_9BILA</name>
<evidence type="ECO:0000256" key="1">
    <source>
        <dbReference type="SAM" id="MobiDB-lite"/>
    </source>
</evidence>
<sequence>MDRNSETPTVSVTQYYDPSDLSTSSFTIHSNKHSKIHKSRKRKNRHTTRLLNRRSISSAVIETAHCEHPDLLDCDDYVTHAMTCMVTATGMPCCICSGKLKHLKRKRTWSLW</sequence>
<keyword evidence="2" id="KW-1185">Reference proteome</keyword>
<evidence type="ECO:0000313" key="2">
    <source>
        <dbReference type="Proteomes" id="UP000887540"/>
    </source>
</evidence>